<reference evidence="1 2" key="1">
    <citation type="submission" date="2016-09" db="EMBL/GenBank/DDBJ databases">
        <title>Complete genome sequence of the Lysinibacillus sphaericus LMG 22257, a specie of Bacillus with ureolytic activity that can effectively biodeposit calcium carbonate.</title>
        <authorList>
            <person name="Yan W."/>
        </authorList>
    </citation>
    <scope>NUCLEOTIDE SEQUENCE [LARGE SCALE GENOMIC DNA]</scope>
    <source>
        <strain evidence="1 2">LMG 22257</strain>
    </source>
</reference>
<dbReference type="Proteomes" id="UP000185746">
    <property type="component" value="Chromosome"/>
</dbReference>
<dbReference type="NCBIfam" id="TIGR03238">
    <property type="entry name" value="dnd_assoc_3"/>
    <property type="match status" value="1"/>
</dbReference>
<protein>
    <submittedName>
        <fullName evidence="1">DNA phosphorothioation-dependent restriction protein DptF</fullName>
    </submittedName>
</protein>
<proteinExistence type="predicted"/>
<dbReference type="RefSeq" id="WP_075527508.1">
    <property type="nucleotide sequence ID" value="NZ_CP017560.1"/>
</dbReference>
<dbReference type="InterPro" id="IPR017647">
    <property type="entry name" value="Dnd_assoc_3"/>
</dbReference>
<dbReference type="EMBL" id="CP017560">
    <property type="protein sequence ID" value="AOV07376.1"/>
    <property type="molecule type" value="Genomic_DNA"/>
</dbReference>
<sequence>MNKKVWHPLLDFLEMDAGEESGVSEWIDSGETDLLTMDVAVQLQGAFLAISKYRMRNLAMLHQKPRIADSSFQHNNLYHAWLNIHKMFHCSKEELSDALKLNGFFEDIFTLPLTKQRKAEFVETYERFLQAVFELETQQEQTESVGKTEPEESIRLKQEVEQETVASLETTVLVEESSSFQSPKTFIEQLTVLQTSSIESVVHADVFTNFQHYMHVERPIQKQFIAALETAEASSEANLIMLCGSVGDGKSHLISYVQEAFPKLLNSDSCFIHNDSTESYNYSEDELETLERVLAPFEEGALAPKTTVIAINLGVLHNFYMKHEHTGNFEKVLRVIKKSEVFTTQQDYYYEENDHATLLNFAGVQPYELSVEGIQSSFFNDIIERVSRPSNENPFYRLWEKEWNAGERTAAHINYHLLQDEKMRHALVKVLVEAMIKRKLFLSTRALYNLLYDVLVPLDNKHTVQPEQLLPYLLFERPDRSDLLHALHELDPIKRRDERFDERLSEYMLTSEPIAMIKQYLTDDESYLKLWESEDYMDESYLKLFLRHYYLLNHDHLNERYHQFLTYLYHYYIGEGGVIGDFFDYLDQVVRSWIGSPIDGYLYIQPLSKNEYSVAVPFKGEQDIGEQYGQFHNEDTLSRFMPELTVGYNVEDTPVLISLDYTLFELIIHVAEGLRPGQQDYNEAIQFMEFYKELIRQTDQTNDLIIVHRETNHIMRIKKPRFARGGKTYEVETVK</sequence>
<accession>A0A1D8JF83</accession>
<dbReference type="AlphaFoldDB" id="A0A1D8JF83"/>
<organism evidence="1 2">
    <name type="scientific">Sporosarcina ureilytica</name>
    <dbReference type="NCBI Taxonomy" id="298596"/>
    <lineage>
        <taxon>Bacteria</taxon>
        <taxon>Bacillati</taxon>
        <taxon>Bacillota</taxon>
        <taxon>Bacilli</taxon>
        <taxon>Bacillales</taxon>
        <taxon>Caryophanaceae</taxon>
        <taxon>Sporosarcina</taxon>
    </lineage>
</organism>
<dbReference type="KEGG" id="surl:BI350_07375"/>
<keyword evidence="2" id="KW-1185">Reference proteome</keyword>
<name>A0A1D8JF83_9BACL</name>
<evidence type="ECO:0000313" key="1">
    <source>
        <dbReference type="EMBL" id="AOV07376.1"/>
    </source>
</evidence>
<evidence type="ECO:0000313" key="2">
    <source>
        <dbReference type="Proteomes" id="UP000185746"/>
    </source>
</evidence>
<gene>
    <name evidence="1" type="ORF">BI350_07375</name>
</gene>